<sequence length="85" mass="9837">MVKQAKFMKNFLQEALNNLTTSSSSEDIWSDLNRRLMDKFNNVLSDNTDTYDSRAGRDIVCLNECNVAATVINKINKDKKNWKDF</sequence>
<name>A0A2I1G0V5_9GLOM</name>
<gene>
    <name evidence="1" type="ORF">RhiirA4_453612</name>
</gene>
<dbReference type="Proteomes" id="UP000234323">
    <property type="component" value="Unassembled WGS sequence"/>
</dbReference>
<evidence type="ECO:0000313" key="1">
    <source>
        <dbReference type="EMBL" id="PKY40272.1"/>
    </source>
</evidence>
<comment type="caution">
    <text evidence="1">The sequence shown here is derived from an EMBL/GenBank/DDBJ whole genome shotgun (WGS) entry which is preliminary data.</text>
</comment>
<accession>A0A2I1G0V5</accession>
<evidence type="ECO:0000313" key="2">
    <source>
        <dbReference type="Proteomes" id="UP000234323"/>
    </source>
</evidence>
<reference evidence="1 2" key="1">
    <citation type="submission" date="2015-10" db="EMBL/GenBank/DDBJ databases">
        <title>Genome analyses suggest a sexual origin of heterokaryosis in a supposedly ancient asexual fungus.</title>
        <authorList>
            <person name="Ropars J."/>
            <person name="Sedzielewska K."/>
            <person name="Noel J."/>
            <person name="Charron P."/>
            <person name="Farinelli L."/>
            <person name="Marton T."/>
            <person name="Kruger M."/>
            <person name="Pelin A."/>
            <person name="Brachmann A."/>
            <person name="Corradi N."/>
        </authorList>
    </citation>
    <scope>NUCLEOTIDE SEQUENCE [LARGE SCALE GENOMIC DNA]</scope>
    <source>
        <strain evidence="1 2">A4</strain>
    </source>
</reference>
<proteinExistence type="predicted"/>
<organism evidence="1 2">
    <name type="scientific">Rhizophagus irregularis</name>
    <dbReference type="NCBI Taxonomy" id="588596"/>
    <lineage>
        <taxon>Eukaryota</taxon>
        <taxon>Fungi</taxon>
        <taxon>Fungi incertae sedis</taxon>
        <taxon>Mucoromycota</taxon>
        <taxon>Glomeromycotina</taxon>
        <taxon>Glomeromycetes</taxon>
        <taxon>Glomerales</taxon>
        <taxon>Glomeraceae</taxon>
        <taxon>Rhizophagus</taxon>
    </lineage>
</organism>
<dbReference type="EMBL" id="LLXI01000094">
    <property type="protein sequence ID" value="PKY40272.1"/>
    <property type="molecule type" value="Genomic_DNA"/>
</dbReference>
<dbReference type="AlphaFoldDB" id="A0A2I1G0V5"/>
<protein>
    <submittedName>
        <fullName evidence="1">Uncharacterized protein</fullName>
    </submittedName>
</protein>
<keyword evidence="2" id="KW-1185">Reference proteome</keyword>